<keyword evidence="1" id="KW-0175">Coiled coil</keyword>
<dbReference type="OrthoDB" id="73699at2759"/>
<accession>A0A6G0X812</accession>
<proteinExistence type="predicted"/>
<evidence type="ECO:0000256" key="2">
    <source>
        <dbReference type="SAM" id="MobiDB-lite"/>
    </source>
</evidence>
<organism evidence="3 4">
    <name type="scientific">Aphanomyces euteiches</name>
    <dbReference type="NCBI Taxonomy" id="100861"/>
    <lineage>
        <taxon>Eukaryota</taxon>
        <taxon>Sar</taxon>
        <taxon>Stramenopiles</taxon>
        <taxon>Oomycota</taxon>
        <taxon>Saprolegniomycetes</taxon>
        <taxon>Saprolegniales</taxon>
        <taxon>Verrucalvaceae</taxon>
        <taxon>Aphanomyces</taxon>
    </lineage>
</organism>
<dbReference type="AlphaFoldDB" id="A0A6G0X812"/>
<comment type="caution">
    <text evidence="3">The sequence shown here is derived from an EMBL/GenBank/DDBJ whole genome shotgun (WGS) entry which is preliminary data.</text>
</comment>
<feature type="compositionally biased region" description="Low complexity" evidence="2">
    <location>
        <begin position="30"/>
        <end position="58"/>
    </location>
</feature>
<reference evidence="3 4" key="1">
    <citation type="submission" date="2019-07" db="EMBL/GenBank/DDBJ databases">
        <title>Genomics analysis of Aphanomyces spp. identifies a new class of oomycete effector associated with host adaptation.</title>
        <authorList>
            <person name="Gaulin E."/>
        </authorList>
    </citation>
    <scope>NUCLEOTIDE SEQUENCE [LARGE SCALE GENOMIC DNA]</scope>
    <source>
        <strain evidence="3 4">ATCC 201684</strain>
    </source>
</reference>
<keyword evidence="4" id="KW-1185">Reference proteome</keyword>
<evidence type="ECO:0000313" key="4">
    <source>
        <dbReference type="Proteomes" id="UP000481153"/>
    </source>
</evidence>
<feature type="compositionally biased region" description="Acidic residues" evidence="2">
    <location>
        <begin position="1"/>
        <end position="10"/>
    </location>
</feature>
<evidence type="ECO:0000256" key="1">
    <source>
        <dbReference type="SAM" id="Coils"/>
    </source>
</evidence>
<feature type="region of interest" description="Disordered" evidence="2">
    <location>
        <begin position="1"/>
        <end position="72"/>
    </location>
</feature>
<dbReference type="VEuPathDB" id="FungiDB:AeMF1_014680"/>
<evidence type="ECO:0000313" key="3">
    <source>
        <dbReference type="EMBL" id="KAF0736181.1"/>
    </source>
</evidence>
<dbReference type="Proteomes" id="UP000481153">
    <property type="component" value="Unassembled WGS sequence"/>
</dbReference>
<gene>
    <name evidence="3" type="ORF">Ae201684_007204</name>
</gene>
<dbReference type="EMBL" id="VJMJ01000089">
    <property type="protein sequence ID" value="KAF0736181.1"/>
    <property type="molecule type" value="Genomic_DNA"/>
</dbReference>
<sequence length="425" mass="48742">MDPNLEDEMDAFFREHEEEEDGIEDQDMMALLTTDLDASSLSTEPYGAARPSPTSAASRGKRGKRTASNEAYQKKKEYNRMRNQKLREAEKMEALTLRNQAAQLEVLIKNLVAQRGGANVSTEMLPWKDVAGIFGQMKDSSVKEKANLVHKVKSFRDVAFVMHQWVNSNHHLPAMPDPYKQTWRNSALMAHEGSRALGFDWISKQLYHNIDAMIAHCGLPASLDTCNEVKVYPLENQNSYHLSKARQRIEHASLEEVVQCLRRQYFEGKTDNLDVPDTANMCYFRNKSAYGATANVSYTQNVLLRQFLEENRYIVLAHSITEDEKFPVDRIQRNWTNWTVAERLGPNMTIIKQMSVASGLRMNETFLPFDKDPSIVPPDMDAEQAFREFEQTTQAYHQYIFAKEVKAFRDLLAQVREENAANADE</sequence>
<feature type="coiled-coil region" evidence="1">
    <location>
        <begin position="75"/>
        <end position="114"/>
    </location>
</feature>
<feature type="compositionally biased region" description="Acidic residues" evidence="2">
    <location>
        <begin position="17"/>
        <end position="27"/>
    </location>
</feature>
<name>A0A6G0X812_9STRA</name>
<protein>
    <submittedName>
        <fullName evidence="3">Uncharacterized protein</fullName>
    </submittedName>
</protein>